<evidence type="ECO:0000313" key="2">
    <source>
        <dbReference type="EMBL" id="KRK33169.1"/>
    </source>
</evidence>
<dbReference type="PATRIC" id="fig|1423726.3.peg.1475"/>
<evidence type="ECO:0000313" key="3">
    <source>
        <dbReference type="Proteomes" id="UP000051461"/>
    </source>
</evidence>
<feature type="signal peptide" evidence="1">
    <location>
        <begin position="1"/>
        <end position="18"/>
    </location>
</feature>
<dbReference type="STRING" id="1423726.FC07_GL001424"/>
<protein>
    <recommendedName>
        <fullName evidence="4">Lipoprotein</fullName>
    </recommendedName>
</protein>
<comment type="caution">
    <text evidence="2">The sequence shown here is derived from an EMBL/GenBank/DDBJ whole genome shotgun (WGS) entry which is preliminary data.</text>
</comment>
<gene>
    <name evidence="2" type="ORF">FC07_GL001424</name>
</gene>
<dbReference type="Proteomes" id="UP000051461">
    <property type="component" value="Unassembled WGS sequence"/>
</dbReference>
<dbReference type="EMBL" id="AZDA01000121">
    <property type="protein sequence ID" value="KRK33169.1"/>
    <property type="molecule type" value="Genomic_DNA"/>
</dbReference>
<dbReference type="AlphaFoldDB" id="A0A0R1GMK5"/>
<dbReference type="PROSITE" id="PS51257">
    <property type="entry name" value="PROKAR_LIPOPROTEIN"/>
    <property type="match status" value="1"/>
</dbReference>
<organism evidence="2 3">
    <name type="scientific">Loigolactobacillus bifermentans DSM 20003</name>
    <dbReference type="NCBI Taxonomy" id="1423726"/>
    <lineage>
        <taxon>Bacteria</taxon>
        <taxon>Bacillati</taxon>
        <taxon>Bacillota</taxon>
        <taxon>Bacilli</taxon>
        <taxon>Lactobacillales</taxon>
        <taxon>Lactobacillaceae</taxon>
        <taxon>Loigolactobacillus</taxon>
    </lineage>
</organism>
<keyword evidence="1" id="KW-0732">Signal</keyword>
<name>A0A0R1GMK5_9LACO</name>
<accession>A0A0R1GMK5</accession>
<proteinExistence type="predicted"/>
<sequence length="188" mass="20961">MKKSFKLFGLFIVCLALASCGHATLTYQGAWRQGQRAVKAEKYQQAQTAFQKAVKLKRTKQATAALTQVKAWRAAKKAQETGNYTQVAYELKVIKQTKPALTVLHQKATKLQQTSQTVIKQTQVYQRQLAKARALSDNGNIVGSNQKLKELLATPALKQAAYRQVRQEASALKEANADQLKQMQKNAQ</sequence>
<evidence type="ECO:0000256" key="1">
    <source>
        <dbReference type="SAM" id="SignalP"/>
    </source>
</evidence>
<evidence type="ECO:0008006" key="4">
    <source>
        <dbReference type="Google" id="ProtNLM"/>
    </source>
</evidence>
<keyword evidence="3" id="KW-1185">Reference proteome</keyword>
<reference evidence="2 3" key="1">
    <citation type="journal article" date="2015" name="Genome Announc.">
        <title>Expanding the biotechnology potential of lactobacilli through comparative genomics of 213 strains and associated genera.</title>
        <authorList>
            <person name="Sun Z."/>
            <person name="Harris H.M."/>
            <person name="McCann A."/>
            <person name="Guo C."/>
            <person name="Argimon S."/>
            <person name="Zhang W."/>
            <person name="Yang X."/>
            <person name="Jeffery I.B."/>
            <person name="Cooney J.C."/>
            <person name="Kagawa T.F."/>
            <person name="Liu W."/>
            <person name="Song Y."/>
            <person name="Salvetti E."/>
            <person name="Wrobel A."/>
            <person name="Rasinkangas P."/>
            <person name="Parkhill J."/>
            <person name="Rea M.C."/>
            <person name="O'Sullivan O."/>
            <person name="Ritari J."/>
            <person name="Douillard F.P."/>
            <person name="Paul Ross R."/>
            <person name="Yang R."/>
            <person name="Briner A.E."/>
            <person name="Felis G.E."/>
            <person name="de Vos W.M."/>
            <person name="Barrangou R."/>
            <person name="Klaenhammer T.R."/>
            <person name="Caufield P.W."/>
            <person name="Cui Y."/>
            <person name="Zhang H."/>
            <person name="O'Toole P.W."/>
        </authorList>
    </citation>
    <scope>NUCLEOTIDE SEQUENCE [LARGE SCALE GENOMIC DNA]</scope>
    <source>
        <strain evidence="2 3">DSM 20003</strain>
    </source>
</reference>
<feature type="chain" id="PRO_5038704132" description="Lipoprotein" evidence="1">
    <location>
        <begin position="19"/>
        <end position="188"/>
    </location>
</feature>
<dbReference type="RefSeq" id="WP_057905516.1">
    <property type="nucleotide sequence ID" value="NZ_AZDA01000121.1"/>
</dbReference>